<sequence>MKKLITIFSAATLLGSCHQPLKESDFVSERITKSATIILNGPPDQVFPLFGAFEERKWSEGWQPILIYPETETIQEGTTFATQGHGEKKFTWIITRYDHRQYLIQYLVYTENRHWTITITCSAHDENKTKATITYDFTGHNSFGNEINQVMLLKMYANELRDWEEEINRYRSQEPGAGARHSVVSSQ</sequence>
<name>A0A385SPB8_9BACT</name>
<dbReference type="InterPro" id="IPR019587">
    <property type="entry name" value="Polyketide_cyclase/dehydratase"/>
</dbReference>
<dbReference type="RefSeq" id="WP_119756262.1">
    <property type="nucleotide sequence ID" value="NZ_CP032382.1"/>
</dbReference>
<dbReference type="CDD" id="cd07812">
    <property type="entry name" value="SRPBCC"/>
    <property type="match status" value="1"/>
</dbReference>
<dbReference type="OrthoDB" id="5458416at2"/>
<dbReference type="InterPro" id="IPR023393">
    <property type="entry name" value="START-like_dom_sf"/>
</dbReference>
<organism evidence="1 2">
    <name type="scientific">Chryseolinea soli</name>
    <dbReference type="NCBI Taxonomy" id="2321403"/>
    <lineage>
        <taxon>Bacteria</taxon>
        <taxon>Pseudomonadati</taxon>
        <taxon>Bacteroidota</taxon>
        <taxon>Cytophagia</taxon>
        <taxon>Cytophagales</taxon>
        <taxon>Fulvivirgaceae</taxon>
        <taxon>Chryseolinea</taxon>
    </lineage>
</organism>
<evidence type="ECO:0000313" key="1">
    <source>
        <dbReference type="EMBL" id="AYB33019.1"/>
    </source>
</evidence>
<dbReference type="Gene3D" id="3.30.530.20">
    <property type="match status" value="1"/>
</dbReference>
<keyword evidence="2" id="KW-1185">Reference proteome</keyword>
<dbReference type="Pfam" id="PF10604">
    <property type="entry name" value="Polyketide_cyc2"/>
    <property type="match status" value="1"/>
</dbReference>
<gene>
    <name evidence="1" type="ORF">D4L85_21645</name>
</gene>
<dbReference type="KEGG" id="chk:D4L85_21645"/>
<protein>
    <submittedName>
        <fullName evidence="1">SRPBCC family protein</fullName>
    </submittedName>
</protein>
<dbReference type="Proteomes" id="UP000266183">
    <property type="component" value="Chromosome"/>
</dbReference>
<proteinExistence type="predicted"/>
<dbReference type="EMBL" id="CP032382">
    <property type="protein sequence ID" value="AYB33019.1"/>
    <property type="molecule type" value="Genomic_DNA"/>
</dbReference>
<dbReference type="AlphaFoldDB" id="A0A385SPB8"/>
<dbReference type="SUPFAM" id="SSF55961">
    <property type="entry name" value="Bet v1-like"/>
    <property type="match status" value="1"/>
</dbReference>
<reference evidence="2" key="1">
    <citation type="submission" date="2018-09" db="EMBL/GenBank/DDBJ databases">
        <title>Chryseolinea sp. KIS68-18 isolated from soil.</title>
        <authorList>
            <person name="Weon H.-Y."/>
            <person name="Kwon S.-W."/>
            <person name="Lee S.A."/>
        </authorList>
    </citation>
    <scope>NUCLEOTIDE SEQUENCE [LARGE SCALE GENOMIC DNA]</scope>
    <source>
        <strain evidence="2">KIS68-18</strain>
    </source>
</reference>
<dbReference type="PROSITE" id="PS51257">
    <property type="entry name" value="PROKAR_LIPOPROTEIN"/>
    <property type="match status" value="1"/>
</dbReference>
<evidence type="ECO:0000313" key="2">
    <source>
        <dbReference type="Proteomes" id="UP000266183"/>
    </source>
</evidence>
<accession>A0A385SPB8</accession>